<dbReference type="Pfam" id="PF06810">
    <property type="entry name" value="Phage_scaffold"/>
    <property type="match status" value="1"/>
</dbReference>
<evidence type="ECO:0008006" key="4">
    <source>
        <dbReference type="Google" id="ProtNLM"/>
    </source>
</evidence>
<name>A0A8H9QWN4_CLOPF</name>
<comment type="caution">
    <text evidence="3">The sequence shown here is derived from an EMBL/GenBank/DDBJ whole genome shotgun (WGS) entry which is preliminary data.</text>
</comment>
<dbReference type="InterPro" id="IPR009636">
    <property type="entry name" value="SCAF"/>
</dbReference>
<dbReference type="Proteomes" id="UP000859547">
    <property type="component" value="Unassembled WGS sequence"/>
</dbReference>
<feature type="coiled-coil region" evidence="1">
    <location>
        <begin position="27"/>
        <end position="92"/>
    </location>
</feature>
<protein>
    <recommendedName>
        <fullName evidence="4">Phage minor structural protein GP20</fullName>
    </recommendedName>
</protein>
<keyword evidence="1" id="KW-0175">Coiled coil</keyword>
<gene>
    <name evidence="3" type="ORF">I9080_000011</name>
</gene>
<accession>A0A8H9QWN4</accession>
<reference evidence="3" key="2">
    <citation type="submission" date="2020-07" db="EMBL/GenBank/DDBJ databases">
        <authorList>
            <consortium name="NCBI Pathogen Detection Project"/>
        </authorList>
    </citation>
    <scope>NUCLEOTIDE SEQUENCE</scope>
    <source>
        <strain evidence="3">C8</strain>
    </source>
</reference>
<reference evidence="3" key="1">
    <citation type="journal article" date="2018" name="Genome Biol.">
        <title>SKESA: strategic k-mer extension for scrupulous assemblies.</title>
        <authorList>
            <person name="Souvorov A."/>
            <person name="Agarwala R."/>
            <person name="Lipman D.J."/>
        </authorList>
    </citation>
    <scope>NUCLEOTIDE SEQUENCE</scope>
    <source>
        <strain evidence="3">C8</strain>
    </source>
</reference>
<evidence type="ECO:0000313" key="3">
    <source>
        <dbReference type="EMBL" id="HAT4306263.1"/>
    </source>
</evidence>
<dbReference type="AlphaFoldDB" id="A0A8H9QWN4"/>
<evidence type="ECO:0000256" key="1">
    <source>
        <dbReference type="SAM" id="Coils"/>
    </source>
</evidence>
<sequence>MKFEELLKAQGLTDEQIKAVMGSMKKEKIYTTTLENAEDRYNKLKGQKDDLEGQLKTSNETIKELKKNNADNEELQKTIKQHEETIKTLKTDSETKIRNLTLDSAINNALTKAKAKHSDLLASKFDRDKLVINEDGTVTGLDEQLKGFKETYKDMFEVTLGGATPPNPDNKPTGGNSWEDFINNADNMSSEQIAEAYSNLK</sequence>
<dbReference type="EMBL" id="DACTCB010000001">
    <property type="protein sequence ID" value="HAT4306263.1"/>
    <property type="molecule type" value="Genomic_DNA"/>
</dbReference>
<feature type="region of interest" description="Disordered" evidence="2">
    <location>
        <begin position="159"/>
        <end position="185"/>
    </location>
</feature>
<organism evidence="3">
    <name type="scientific">Clostridium perfringens</name>
    <dbReference type="NCBI Taxonomy" id="1502"/>
    <lineage>
        <taxon>Bacteria</taxon>
        <taxon>Bacillati</taxon>
        <taxon>Bacillota</taxon>
        <taxon>Clostridia</taxon>
        <taxon>Eubacteriales</taxon>
        <taxon>Clostridiaceae</taxon>
        <taxon>Clostridium</taxon>
    </lineage>
</organism>
<evidence type="ECO:0000256" key="2">
    <source>
        <dbReference type="SAM" id="MobiDB-lite"/>
    </source>
</evidence>
<proteinExistence type="predicted"/>